<dbReference type="EMBL" id="CATOUU010001095">
    <property type="protein sequence ID" value="CAI9971770.1"/>
    <property type="molecule type" value="Genomic_DNA"/>
</dbReference>
<evidence type="ECO:0000313" key="3">
    <source>
        <dbReference type="EMBL" id="CAL6037420.1"/>
    </source>
</evidence>
<feature type="signal peptide" evidence="1">
    <location>
        <begin position="1"/>
        <end position="26"/>
    </location>
</feature>
<dbReference type="AlphaFoldDB" id="A0AA86UU18"/>
<sequence length="198" mass="22594">MLLNHQRSCITQLLVVIFGILNLANCQKVMNKFIKPGQLPDKYVYIQDIFTKAVISVLIPMHQFSIAKVEPGGIHFLIFFAAFKHEVHLVKQLTNFFDLYTHLFTVDIVKQRVKQEMMYNLSDIQTLKLVILALSIAQHALLNRIFSFVTNRTKSCLERRAGSSIVFSLSEKLSTGDCVGGVARRLTINLKWGFHVID</sequence>
<name>A0AA86UU18_9EUKA</name>
<dbReference type="EMBL" id="CAXDID020000136">
    <property type="protein sequence ID" value="CAL6037420.1"/>
    <property type="molecule type" value="Genomic_DNA"/>
</dbReference>
<gene>
    <name evidence="3" type="ORF">HINF_LOCUS36883</name>
    <name evidence="2" type="ORF">HINF_LOCUS59415</name>
</gene>
<evidence type="ECO:0000256" key="1">
    <source>
        <dbReference type="SAM" id="SignalP"/>
    </source>
</evidence>
<dbReference type="Proteomes" id="UP001642409">
    <property type="component" value="Unassembled WGS sequence"/>
</dbReference>
<feature type="chain" id="PRO_5041670965" evidence="1">
    <location>
        <begin position="27"/>
        <end position="198"/>
    </location>
</feature>
<organism evidence="2">
    <name type="scientific">Hexamita inflata</name>
    <dbReference type="NCBI Taxonomy" id="28002"/>
    <lineage>
        <taxon>Eukaryota</taxon>
        <taxon>Metamonada</taxon>
        <taxon>Diplomonadida</taxon>
        <taxon>Hexamitidae</taxon>
        <taxon>Hexamitinae</taxon>
        <taxon>Hexamita</taxon>
    </lineage>
</organism>
<proteinExistence type="predicted"/>
<protein>
    <submittedName>
        <fullName evidence="3">Hypothetical_protein</fullName>
    </submittedName>
</protein>
<comment type="caution">
    <text evidence="2">The sequence shown here is derived from an EMBL/GenBank/DDBJ whole genome shotgun (WGS) entry which is preliminary data.</text>
</comment>
<keyword evidence="4" id="KW-1185">Reference proteome</keyword>
<evidence type="ECO:0000313" key="2">
    <source>
        <dbReference type="EMBL" id="CAI9971770.1"/>
    </source>
</evidence>
<evidence type="ECO:0000313" key="4">
    <source>
        <dbReference type="Proteomes" id="UP001642409"/>
    </source>
</evidence>
<keyword evidence="1" id="KW-0732">Signal</keyword>
<reference evidence="2" key="1">
    <citation type="submission" date="2023-06" db="EMBL/GenBank/DDBJ databases">
        <authorList>
            <person name="Kurt Z."/>
        </authorList>
    </citation>
    <scope>NUCLEOTIDE SEQUENCE</scope>
</reference>
<reference evidence="3 4" key="2">
    <citation type="submission" date="2024-07" db="EMBL/GenBank/DDBJ databases">
        <authorList>
            <person name="Akdeniz Z."/>
        </authorList>
    </citation>
    <scope>NUCLEOTIDE SEQUENCE [LARGE SCALE GENOMIC DNA]</scope>
</reference>
<accession>A0AA86UU18</accession>